<proteinExistence type="predicted"/>
<dbReference type="PANTHER" id="PTHR35330">
    <property type="entry name" value="SIROHEME BIOSYNTHESIS PROTEIN MET8"/>
    <property type="match status" value="1"/>
</dbReference>
<evidence type="ECO:0000313" key="10">
    <source>
        <dbReference type="Proteomes" id="UP001322138"/>
    </source>
</evidence>
<sequence length="310" mass="34393">MVTLEWRFRSRLLFHPSRHRHVFFSAANPFRPSIAIVATAKTHGGMAESRPQEKYPAIQGGGSLMIAWQVKGKPVLVIGGGEVAAGRIVHLLNADAVVTVICPSSGLNAEVSYRVAQKQVTHVDRIFLPSDLDDKDWSMVLVAIDDPAASTQIWKLCKQKRLVANIADVPPECDFYFGSVHRDGPLQIMVSTNGKGPRLASMIRRFIAKQLPSNAGRAIEAIGELRVKLRQVAPKPEEGPKRMSWMKDVSDRYSWEEMCEMTDEDMTNLLTFYEPNRVPSFHDLRGMRASAIEAAKADVFDGSFGFSVGV</sequence>
<dbReference type="EMBL" id="JAFFGZ010000005">
    <property type="protein sequence ID" value="KAK4643934.1"/>
    <property type="molecule type" value="Genomic_DNA"/>
</dbReference>
<dbReference type="SUPFAM" id="SSF75615">
    <property type="entry name" value="Siroheme synthase middle domains-like"/>
    <property type="match status" value="1"/>
</dbReference>
<dbReference type="RefSeq" id="XP_062732910.1">
    <property type="nucleotide sequence ID" value="XM_062877191.1"/>
</dbReference>
<dbReference type="Pfam" id="PF14823">
    <property type="entry name" value="Sirohm_synth_C"/>
    <property type="match status" value="1"/>
</dbReference>
<dbReference type="Proteomes" id="UP001322138">
    <property type="component" value="Unassembled WGS sequence"/>
</dbReference>
<evidence type="ECO:0000256" key="1">
    <source>
        <dbReference type="ARBA" id="ARBA00005010"/>
    </source>
</evidence>
<dbReference type="PANTHER" id="PTHR35330:SF1">
    <property type="entry name" value="SIROHEME BIOSYNTHESIS PROTEIN MET8"/>
    <property type="match status" value="1"/>
</dbReference>
<reference evidence="9 10" key="1">
    <citation type="journal article" date="2023" name="bioRxiv">
        <title>High-quality genome assemblies of four members of thePodospora anserinaspecies complex.</title>
        <authorList>
            <person name="Ament-Velasquez S.L."/>
            <person name="Vogan A.A."/>
            <person name="Wallerman O."/>
            <person name="Hartmann F."/>
            <person name="Gautier V."/>
            <person name="Silar P."/>
            <person name="Giraud T."/>
            <person name="Johannesson H."/>
        </authorList>
    </citation>
    <scope>NUCLEOTIDE SEQUENCE [LARGE SCALE GENOMIC DNA]</scope>
    <source>
        <strain evidence="9 10">CBS 112042</strain>
    </source>
</reference>
<dbReference type="Gene3D" id="3.30.160.110">
    <property type="entry name" value="Siroheme synthase, domain 2"/>
    <property type="match status" value="1"/>
</dbReference>
<dbReference type="InterPro" id="IPR028281">
    <property type="entry name" value="Sirohaem_synthase_central"/>
</dbReference>
<dbReference type="GeneID" id="87896673"/>
<evidence type="ECO:0000313" key="9">
    <source>
        <dbReference type="EMBL" id="KAK4643934.1"/>
    </source>
</evidence>
<dbReference type="SUPFAM" id="SSF51735">
    <property type="entry name" value="NAD(P)-binding Rossmann-fold domains"/>
    <property type="match status" value="1"/>
</dbReference>
<feature type="domain" description="Siroheme biosynthesis protein Met8 C-terminal" evidence="7">
    <location>
        <begin position="212"/>
        <end position="279"/>
    </location>
</feature>
<dbReference type="Gene3D" id="3.40.50.720">
    <property type="entry name" value="NAD(P)-binding Rossmann-like Domain"/>
    <property type="match status" value="1"/>
</dbReference>
<dbReference type="Gene3D" id="1.10.3280.10">
    <property type="entry name" value="Siroheme synthase, domain 3"/>
    <property type="match status" value="1"/>
</dbReference>
<dbReference type="Pfam" id="PF14824">
    <property type="entry name" value="Sirohm_synth_M"/>
    <property type="match status" value="1"/>
</dbReference>
<evidence type="ECO:0000256" key="3">
    <source>
        <dbReference type="ARBA" id="ARBA00023002"/>
    </source>
</evidence>
<evidence type="ECO:0000256" key="4">
    <source>
        <dbReference type="ARBA" id="ARBA00023027"/>
    </source>
</evidence>
<gene>
    <name evidence="9" type="primary">MET8</name>
    <name evidence="9" type="ORF">QC761_300330</name>
</gene>
<dbReference type="NCBIfam" id="TIGR01470">
    <property type="entry name" value="cysG_Nterm"/>
    <property type="match status" value="1"/>
</dbReference>
<feature type="domain" description="Siroheme synthase central" evidence="8">
    <location>
        <begin position="183"/>
        <end position="210"/>
    </location>
</feature>
<comment type="catalytic activity">
    <reaction evidence="6">
        <text>precorrin-2 + NAD(+) = sirohydrochlorin + NADH + 2 H(+)</text>
        <dbReference type="Rhea" id="RHEA:15613"/>
        <dbReference type="ChEBI" id="CHEBI:15378"/>
        <dbReference type="ChEBI" id="CHEBI:57540"/>
        <dbReference type="ChEBI" id="CHEBI:57945"/>
        <dbReference type="ChEBI" id="CHEBI:58351"/>
        <dbReference type="ChEBI" id="CHEBI:58827"/>
        <dbReference type="EC" id="1.3.1.76"/>
    </reaction>
</comment>
<evidence type="ECO:0000256" key="6">
    <source>
        <dbReference type="ARBA" id="ARBA00047561"/>
    </source>
</evidence>
<dbReference type="InterPro" id="IPR028162">
    <property type="entry name" value="Met8_C"/>
</dbReference>
<comment type="caution">
    <text evidence="9">The sequence shown here is derived from an EMBL/GenBank/DDBJ whole genome shotgun (WGS) entry which is preliminary data.</text>
</comment>
<keyword evidence="3" id="KW-0560">Oxidoreductase</keyword>
<dbReference type="Pfam" id="PF13241">
    <property type="entry name" value="NAD_binding_7"/>
    <property type="match status" value="1"/>
</dbReference>
<keyword evidence="10" id="KW-1185">Reference proteome</keyword>
<name>A0ABR0FLE0_9PEZI</name>
<evidence type="ECO:0000256" key="5">
    <source>
        <dbReference type="ARBA" id="ARBA00023244"/>
    </source>
</evidence>
<evidence type="ECO:0000259" key="8">
    <source>
        <dbReference type="Pfam" id="PF14824"/>
    </source>
</evidence>
<comment type="pathway">
    <text evidence="1">Porphyrin-containing compound metabolism; siroheme biosynthesis; sirohydrochlorin from precorrin-2: step 1/1.</text>
</comment>
<dbReference type="EC" id="1.3.1.76" evidence="2"/>
<keyword evidence="4" id="KW-0520">NAD</keyword>
<dbReference type="InterPro" id="IPR028161">
    <property type="entry name" value="Met8-like"/>
</dbReference>
<organism evidence="9 10">
    <name type="scientific">Podospora bellae-mahoneyi</name>
    <dbReference type="NCBI Taxonomy" id="2093777"/>
    <lineage>
        <taxon>Eukaryota</taxon>
        <taxon>Fungi</taxon>
        <taxon>Dikarya</taxon>
        <taxon>Ascomycota</taxon>
        <taxon>Pezizomycotina</taxon>
        <taxon>Sordariomycetes</taxon>
        <taxon>Sordariomycetidae</taxon>
        <taxon>Sordariales</taxon>
        <taxon>Podosporaceae</taxon>
        <taxon>Podospora</taxon>
    </lineage>
</organism>
<evidence type="ECO:0000259" key="7">
    <source>
        <dbReference type="Pfam" id="PF14823"/>
    </source>
</evidence>
<evidence type="ECO:0000256" key="2">
    <source>
        <dbReference type="ARBA" id="ARBA00012400"/>
    </source>
</evidence>
<keyword evidence="5" id="KW-0627">Porphyrin biosynthesis</keyword>
<dbReference type="InterPro" id="IPR006367">
    <property type="entry name" value="Sirohaem_synthase_N"/>
</dbReference>
<accession>A0ABR0FLE0</accession>
<protein>
    <recommendedName>
        <fullName evidence="2">precorrin-2 dehydrogenase</fullName>
        <ecNumber evidence="2">1.3.1.76</ecNumber>
    </recommendedName>
</protein>
<dbReference type="InterPro" id="IPR036291">
    <property type="entry name" value="NAD(P)-bd_dom_sf"/>
</dbReference>